<keyword evidence="1" id="KW-0805">Transcription regulation</keyword>
<dbReference type="InterPro" id="IPR000524">
    <property type="entry name" value="Tscrpt_reg_HTH_GntR"/>
</dbReference>
<dbReference type="PROSITE" id="PS50949">
    <property type="entry name" value="HTH_GNTR"/>
    <property type="match status" value="1"/>
</dbReference>
<dbReference type="PANTHER" id="PTHR43537:SF45">
    <property type="entry name" value="GNTR FAMILY REGULATORY PROTEIN"/>
    <property type="match status" value="1"/>
</dbReference>
<proteinExistence type="predicted"/>
<dbReference type="Pfam" id="PF07729">
    <property type="entry name" value="FCD"/>
    <property type="match status" value="1"/>
</dbReference>
<evidence type="ECO:0000256" key="3">
    <source>
        <dbReference type="ARBA" id="ARBA00023163"/>
    </source>
</evidence>
<evidence type="ECO:0000313" key="6">
    <source>
        <dbReference type="Proteomes" id="UP001209317"/>
    </source>
</evidence>
<keyword evidence="6" id="KW-1185">Reference proteome</keyword>
<dbReference type="SMART" id="SM00345">
    <property type="entry name" value="HTH_GNTR"/>
    <property type="match status" value="1"/>
</dbReference>
<dbReference type="SUPFAM" id="SSF46785">
    <property type="entry name" value="Winged helix' DNA-binding domain"/>
    <property type="match status" value="1"/>
</dbReference>
<protein>
    <submittedName>
        <fullName evidence="5">GntR family transcriptional regulator</fullName>
    </submittedName>
</protein>
<evidence type="ECO:0000313" key="5">
    <source>
        <dbReference type="EMBL" id="MCU7694777.1"/>
    </source>
</evidence>
<keyword evidence="3" id="KW-0804">Transcription</keyword>
<organism evidence="5 6">
    <name type="scientific">Haoranjiania flava</name>
    <dbReference type="NCBI Taxonomy" id="1856322"/>
    <lineage>
        <taxon>Bacteria</taxon>
        <taxon>Pseudomonadati</taxon>
        <taxon>Bacteroidota</taxon>
        <taxon>Chitinophagia</taxon>
        <taxon>Chitinophagales</taxon>
        <taxon>Chitinophagaceae</taxon>
        <taxon>Haoranjiania</taxon>
    </lineage>
</organism>
<evidence type="ECO:0000259" key="4">
    <source>
        <dbReference type="PROSITE" id="PS50949"/>
    </source>
</evidence>
<dbReference type="InterPro" id="IPR011711">
    <property type="entry name" value="GntR_C"/>
</dbReference>
<dbReference type="PRINTS" id="PR00035">
    <property type="entry name" value="HTHGNTR"/>
</dbReference>
<dbReference type="InterPro" id="IPR036388">
    <property type="entry name" value="WH-like_DNA-bd_sf"/>
</dbReference>
<dbReference type="PANTHER" id="PTHR43537">
    <property type="entry name" value="TRANSCRIPTIONAL REGULATOR, GNTR FAMILY"/>
    <property type="match status" value="1"/>
</dbReference>
<dbReference type="CDD" id="cd07377">
    <property type="entry name" value="WHTH_GntR"/>
    <property type="match status" value="1"/>
</dbReference>
<accession>A0AAE3IMI6</accession>
<dbReference type="Pfam" id="PF00392">
    <property type="entry name" value="GntR"/>
    <property type="match status" value="1"/>
</dbReference>
<reference evidence="5" key="1">
    <citation type="submission" date="2022-10" db="EMBL/GenBank/DDBJ databases">
        <authorList>
            <person name="Kim H.S."/>
            <person name="Kim J.-S."/>
            <person name="Suh M.K."/>
            <person name="Eom M.K."/>
            <person name="Lee J.-S."/>
        </authorList>
    </citation>
    <scope>NUCLEOTIDE SEQUENCE</scope>
    <source>
        <strain evidence="5">LIP-5</strain>
    </source>
</reference>
<comment type="caution">
    <text evidence="5">The sequence shown here is derived from an EMBL/GenBank/DDBJ whole genome shotgun (WGS) entry which is preliminary data.</text>
</comment>
<sequence length="234" mass="27186">MFNLHCEFTMKQNHEFLVDQVEKRLINYLNKNDIKIGQSIPKEMELVDILGVSRTVVREALSRLRTQGLLESKRRRGTILTSPDISVVLGNSLNPNVLDNNTLMDYFEMRLSLEIGMADLIMVRKTKKDIQELKEIIGEEPVITNNIIFKTDHEIKFHGKLYSITRNQSMMKFQKLLLPIFDYVHRSGLMKKPVRPENFVSHADIVNIIENGNGDDLRNAMRKHLDTHFQRILG</sequence>
<dbReference type="AlphaFoldDB" id="A0AAE3IMI6"/>
<evidence type="ECO:0000256" key="1">
    <source>
        <dbReference type="ARBA" id="ARBA00023015"/>
    </source>
</evidence>
<feature type="domain" description="HTH gntR-type" evidence="4">
    <location>
        <begin position="15"/>
        <end position="83"/>
    </location>
</feature>
<dbReference type="GO" id="GO:0003700">
    <property type="term" value="F:DNA-binding transcription factor activity"/>
    <property type="evidence" value="ECO:0007669"/>
    <property type="project" value="InterPro"/>
</dbReference>
<evidence type="ECO:0000256" key="2">
    <source>
        <dbReference type="ARBA" id="ARBA00023125"/>
    </source>
</evidence>
<dbReference type="EMBL" id="JAOTPL010000013">
    <property type="protein sequence ID" value="MCU7694777.1"/>
    <property type="molecule type" value="Genomic_DNA"/>
</dbReference>
<keyword evidence="2" id="KW-0238">DNA-binding</keyword>
<dbReference type="GO" id="GO:0003677">
    <property type="term" value="F:DNA binding"/>
    <property type="evidence" value="ECO:0007669"/>
    <property type="project" value="UniProtKB-KW"/>
</dbReference>
<dbReference type="SUPFAM" id="SSF48008">
    <property type="entry name" value="GntR ligand-binding domain-like"/>
    <property type="match status" value="1"/>
</dbReference>
<dbReference type="Proteomes" id="UP001209317">
    <property type="component" value="Unassembled WGS sequence"/>
</dbReference>
<dbReference type="Gene3D" id="1.20.120.530">
    <property type="entry name" value="GntR ligand-binding domain-like"/>
    <property type="match status" value="1"/>
</dbReference>
<name>A0AAE3IMI6_9BACT</name>
<dbReference type="Gene3D" id="1.10.10.10">
    <property type="entry name" value="Winged helix-like DNA-binding domain superfamily/Winged helix DNA-binding domain"/>
    <property type="match status" value="1"/>
</dbReference>
<gene>
    <name evidence="5" type="ORF">OD355_09650</name>
</gene>
<dbReference type="InterPro" id="IPR036390">
    <property type="entry name" value="WH_DNA-bd_sf"/>
</dbReference>
<dbReference type="RefSeq" id="WP_263038263.1">
    <property type="nucleotide sequence ID" value="NZ_JAOTPL010000013.1"/>
</dbReference>
<dbReference type="InterPro" id="IPR008920">
    <property type="entry name" value="TF_FadR/GntR_C"/>
</dbReference>
<dbReference type="SMART" id="SM00895">
    <property type="entry name" value="FCD"/>
    <property type="match status" value="1"/>
</dbReference>